<evidence type="ECO:0000256" key="10">
    <source>
        <dbReference type="ARBA" id="ARBA00022840"/>
    </source>
</evidence>
<dbReference type="GO" id="GO:0008608">
    <property type="term" value="P:attachment of spindle microtubules to kinetochore"/>
    <property type="evidence" value="ECO:0007669"/>
    <property type="project" value="EnsemblFungi"/>
</dbReference>
<keyword evidence="10 15" id="KW-0067">ATP-binding</keyword>
<dbReference type="Proteomes" id="UP000092555">
    <property type="component" value="Unassembled WGS sequence"/>
</dbReference>
<keyword evidence="9" id="KW-0995">Kinetochore</keyword>
<keyword evidence="4 17" id="KW-0723">Serine/threonine-protein kinase</keyword>
<dbReference type="GO" id="GO:0051228">
    <property type="term" value="P:mitotic spindle disassembly"/>
    <property type="evidence" value="ECO:0007669"/>
    <property type="project" value="EnsemblFungi"/>
</dbReference>
<sequence>MPLPSRKPLGHISLNTAGRFSRGRYNRKPSTFSQQIILHPNRREERRKLRLADFEIGKPLGKGKLGKVYCARHKASGYICALKVMSKSDLVRHQLENNLRREIEIQRNLVHPYISRLYNFFYDDDNVYLILEYAVHGELYHLLKMYRRFDDVTASNYIYQVSVALQYLHSKGVIHRDIKPENILLSANKTVKLSDFGWSVNSELSGLGRRLTLCGTLDYLPPEMVESKEHDLSVDLWLLGILTYEFLVGRPPFEEVDKTATYKRIAKVDLQIPGFLNAEAASFIKQLLQKDPKNRLTLKDIENHPWMVQNRPYWPKSTSLA</sequence>
<dbReference type="SMART" id="SM00220">
    <property type="entry name" value="S_TKc"/>
    <property type="match status" value="1"/>
</dbReference>
<dbReference type="GO" id="GO:0000776">
    <property type="term" value="C:kinetochore"/>
    <property type="evidence" value="ECO:0007669"/>
    <property type="project" value="UniProtKB-KW"/>
</dbReference>
<evidence type="ECO:0000256" key="9">
    <source>
        <dbReference type="ARBA" id="ARBA00022838"/>
    </source>
</evidence>
<dbReference type="OrthoDB" id="377346at2759"/>
<feature type="domain" description="Protein kinase" evidence="18">
    <location>
        <begin position="54"/>
        <end position="307"/>
    </location>
</feature>
<name>A0A1A0HKN2_9ASCO</name>
<comment type="caution">
    <text evidence="19">The sequence shown here is derived from an EMBL/GenBank/DDBJ whole genome shotgun (WGS) entry which is preliminary data.</text>
</comment>
<comment type="catalytic activity">
    <reaction evidence="12 17">
        <text>L-threonyl-[protein] + ATP = O-phospho-L-threonyl-[protein] + ADP + H(+)</text>
        <dbReference type="Rhea" id="RHEA:46608"/>
        <dbReference type="Rhea" id="RHEA-COMP:11060"/>
        <dbReference type="Rhea" id="RHEA-COMP:11605"/>
        <dbReference type="ChEBI" id="CHEBI:15378"/>
        <dbReference type="ChEBI" id="CHEBI:30013"/>
        <dbReference type="ChEBI" id="CHEBI:30616"/>
        <dbReference type="ChEBI" id="CHEBI:61977"/>
        <dbReference type="ChEBI" id="CHEBI:456216"/>
        <dbReference type="EC" id="2.7.11.1"/>
    </reaction>
</comment>
<evidence type="ECO:0000256" key="8">
    <source>
        <dbReference type="ARBA" id="ARBA00022829"/>
    </source>
</evidence>
<feature type="active site" description="Proton acceptor" evidence="14">
    <location>
        <position position="177"/>
    </location>
</feature>
<feature type="cross-link" description="Glycyl lysine isopeptide (Lys-Gly) (interchain with G-Cter in SUMO2)" evidence="16">
    <location>
        <position position="179"/>
    </location>
</feature>
<dbReference type="FunFam" id="3.30.200.20:FF:000042">
    <property type="entry name" value="Aurora kinase A"/>
    <property type="match status" value="1"/>
</dbReference>
<dbReference type="InterPro" id="IPR000719">
    <property type="entry name" value="Prot_kinase_dom"/>
</dbReference>
<evidence type="ECO:0000256" key="11">
    <source>
        <dbReference type="ARBA" id="ARBA00023328"/>
    </source>
</evidence>
<keyword evidence="7 17" id="KW-0418">Kinase</keyword>
<dbReference type="AlphaFoldDB" id="A0A1A0HKN2"/>
<dbReference type="GO" id="GO:0032133">
    <property type="term" value="C:chromosome passenger complex"/>
    <property type="evidence" value="ECO:0007669"/>
    <property type="project" value="EnsemblFungi"/>
</dbReference>
<evidence type="ECO:0000256" key="12">
    <source>
        <dbReference type="ARBA" id="ARBA00047899"/>
    </source>
</evidence>
<evidence type="ECO:0000256" key="1">
    <source>
        <dbReference type="ARBA" id="ARBA00004629"/>
    </source>
</evidence>
<comment type="similarity">
    <text evidence="17">Belongs to the protein kinase superfamily. Ser/Thr protein kinase family. Aurora subfamily.</text>
</comment>
<dbReference type="CDD" id="cd14007">
    <property type="entry name" value="STKc_Aurora"/>
    <property type="match status" value="1"/>
</dbReference>
<evidence type="ECO:0000256" key="16">
    <source>
        <dbReference type="PIRSR" id="PIRSR630616-3"/>
    </source>
</evidence>
<evidence type="ECO:0000256" key="15">
    <source>
        <dbReference type="PIRSR" id="PIRSR630616-2"/>
    </source>
</evidence>
<dbReference type="EC" id="2.7.11.1" evidence="2 17"/>
<feature type="binding site" evidence="15">
    <location>
        <position position="83"/>
    </location>
    <ligand>
        <name>ATP</name>
        <dbReference type="ChEBI" id="CHEBI:30616"/>
    </ligand>
</feature>
<evidence type="ECO:0000256" key="5">
    <source>
        <dbReference type="ARBA" id="ARBA00022679"/>
    </source>
</evidence>
<dbReference type="FunFam" id="1.10.510.10:FF:000235">
    <property type="entry name" value="Serine/threonine-protein kinase ark1"/>
    <property type="match status" value="1"/>
</dbReference>
<evidence type="ECO:0000256" key="4">
    <source>
        <dbReference type="ARBA" id="ARBA00022527"/>
    </source>
</evidence>
<dbReference type="PROSITE" id="PS50011">
    <property type="entry name" value="PROTEIN_KINASE_DOM"/>
    <property type="match status" value="1"/>
</dbReference>
<reference evidence="19 20" key="1">
    <citation type="submission" date="2016-05" db="EMBL/GenBank/DDBJ databases">
        <title>Comparative genomics of biotechnologically important yeasts.</title>
        <authorList>
            <consortium name="DOE Joint Genome Institute"/>
            <person name="Riley R."/>
            <person name="Haridas S."/>
            <person name="Wolfe K.H."/>
            <person name="Lopes M.R."/>
            <person name="Hittinger C.T."/>
            <person name="Goker M."/>
            <person name="Salamov A."/>
            <person name="Wisecaver J."/>
            <person name="Long T.M."/>
            <person name="Aerts A.L."/>
            <person name="Barry K."/>
            <person name="Choi C."/>
            <person name="Clum A."/>
            <person name="Coughlan A.Y."/>
            <person name="Deshpande S."/>
            <person name="Douglass A.P."/>
            <person name="Hanson S.J."/>
            <person name="Klenk H.-P."/>
            <person name="LaButti K."/>
            <person name="Lapidus A."/>
            <person name="Lindquist E."/>
            <person name="Lipzen A."/>
            <person name="Meier-kolthoff J.P."/>
            <person name="Ohm R.A."/>
            <person name="Otillar R.P."/>
            <person name="Pangilinan J."/>
            <person name="Peng Y."/>
            <person name="Rokas A."/>
            <person name="Rosa C.A."/>
            <person name="Scheuner C."/>
            <person name="Sibirny A.A."/>
            <person name="Slot J.C."/>
            <person name="Stielow J.B."/>
            <person name="Sun H."/>
            <person name="Kurtzman C.P."/>
            <person name="Blackwell M."/>
            <person name="Grigoriev I.V."/>
            <person name="Jeffries T.W."/>
        </authorList>
    </citation>
    <scope>NUCLEOTIDE SEQUENCE [LARGE SCALE GENOMIC DNA]</scope>
    <source>
        <strain evidence="19 20">NRRL YB-4993</strain>
    </source>
</reference>
<evidence type="ECO:0000256" key="7">
    <source>
        <dbReference type="ARBA" id="ARBA00022777"/>
    </source>
</evidence>
<proteinExistence type="inferred from homology"/>
<dbReference type="SUPFAM" id="SSF56112">
    <property type="entry name" value="Protein kinase-like (PK-like)"/>
    <property type="match status" value="1"/>
</dbReference>
<keyword evidence="8" id="KW-0159">Chromosome partition</keyword>
<comment type="catalytic activity">
    <reaction evidence="13 17">
        <text>L-seryl-[protein] + ATP = O-phospho-L-seryl-[protein] + ADP + H(+)</text>
        <dbReference type="Rhea" id="RHEA:17989"/>
        <dbReference type="Rhea" id="RHEA-COMP:9863"/>
        <dbReference type="Rhea" id="RHEA-COMP:11604"/>
        <dbReference type="ChEBI" id="CHEBI:15378"/>
        <dbReference type="ChEBI" id="CHEBI:29999"/>
        <dbReference type="ChEBI" id="CHEBI:30616"/>
        <dbReference type="ChEBI" id="CHEBI:83421"/>
        <dbReference type="ChEBI" id="CHEBI:456216"/>
        <dbReference type="EC" id="2.7.11.1"/>
    </reaction>
</comment>
<evidence type="ECO:0000313" key="20">
    <source>
        <dbReference type="Proteomes" id="UP000092555"/>
    </source>
</evidence>
<evidence type="ECO:0000256" key="3">
    <source>
        <dbReference type="ARBA" id="ARBA00021157"/>
    </source>
</evidence>
<dbReference type="GO" id="GO:0045144">
    <property type="term" value="P:meiotic sister chromatid segregation"/>
    <property type="evidence" value="ECO:0007669"/>
    <property type="project" value="EnsemblFungi"/>
</dbReference>
<dbReference type="GO" id="GO:0090266">
    <property type="term" value="P:regulation of mitotic cell cycle spindle assembly checkpoint"/>
    <property type="evidence" value="ECO:0007669"/>
    <property type="project" value="EnsemblFungi"/>
</dbReference>
<dbReference type="RefSeq" id="XP_018715032.1">
    <property type="nucleotide sequence ID" value="XM_018858677.1"/>
</dbReference>
<evidence type="ECO:0000313" key="19">
    <source>
        <dbReference type="EMBL" id="OBA24551.1"/>
    </source>
</evidence>
<dbReference type="GO" id="GO:0005524">
    <property type="term" value="F:ATP binding"/>
    <property type="evidence" value="ECO:0007669"/>
    <property type="project" value="UniProtKB-UniRule"/>
</dbReference>
<dbReference type="GO" id="GO:1901673">
    <property type="term" value="P:regulation of mitotic spindle assembly"/>
    <property type="evidence" value="ECO:0007669"/>
    <property type="project" value="EnsemblFungi"/>
</dbReference>
<evidence type="ECO:0000256" key="6">
    <source>
        <dbReference type="ARBA" id="ARBA00022741"/>
    </source>
</evidence>
<evidence type="ECO:0000256" key="14">
    <source>
        <dbReference type="PIRSR" id="PIRSR630616-1"/>
    </source>
</evidence>
<dbReference type="InterPro" id="IPR008271">
    <property type="entry name" value="Ser/Thr_kinase_AS"/>
</dbReference>
<dbReference type="STRING" id="869754.A0A1A0HKN2"/>
<dbReference type="GO" id="GO:0032465">
    <property type="term" value="P:regulation of cytokinesis"/>
    <property type="evidence" value="ECO:0007669"/>
    <property type="project" value="EnsemblFungi"/>
</dbReference>
<gene>
    <name evidence="19" type="ORF">METBIDRAFT_77327</name>
</gene>
<accession>A0A1A0HKN2</accession>
<dbReference type="GO" id="GO:0051233">
    <property type="term" value="C:spindle midzone"/>
    <property type="evidence" value="ECO:0007669"/>
    <property type="project" value="EnsemblFungi"/>
</dbReference>
<keyword evidence="5 17" id="KW-0808">Transferase</keyword>
<dbReference type="GO" id="GO:0044779">
    <property type="term" value="P:meiotic spindle checkpoint signaling"/>
    <property type="evidence" value="ECO:0007669"/>
    <property type="project" value="EnsemblFungi"/>
</dbReference>
<dbReference type="GO" id="GO:0044774">
    <property type="term" value="P:mitotic DNA integrity checkpoint signaling"/>
    <property type="evidence" value="ECO:0007669"/>
    <property type="project" value="EnsemblFungi"/>
</dbReference>
<dbReference type="PROSITE" id="PS00108">
    <property type="entry name" value="PROTEIN_KINASE_ST"/>
    <property type="match status" value="1"/>
</dbReference>
<dbReference type="GeneID" id="30031653"/>
<feature type="binding site" evidence="15">
    <location>
        <position position="195"/>
    </location>
    <ligand>
        <name>ATP</name>
        <dbReference type="ChEBI" id="CHEBI:30616"/>
    </ligand>
</feature>
<dbReference type="GO" id="GO:0004674">
    <property type="term" value="F:protein serine/threonine kinase activity"/>
    <property type="evidence" value="ECO:0007669"/>
    <property type="project" value="UniProtKB-KW"/>
</dbReference>
<organism evidence="19 20">
    <name type="scientific">Metschnikowia bicuspidata var. bicuspidata NRRL YB-4993</name>
    <dbReference type="NCBI Taxonomy" id="869754"/>
    <lineage>
        <taxon>Eukaryota</taxon>
        <taxon>Fungi</taxon>
        <taxon>Dikarya</taxon>
        <taxon>Ascomycota</taxon>
        <taxon>Saccharomycotina</taxon>
        <taxon>Pichiomycetes</taxon>
        <taxon>Metschnikowiaceae</taxon>
        <taxon>Metschnikowia</taxon>
    </lineage>
</organism>
<dbReference type="InterPro" id="IPR030616">
    <property type="entry name" value="Aur-like"/>
</dbReference>
<feature type="binding site" evidence="15">
    <location>
        <position position="64"/>
    </location>
    <ligand>
        <name>ATP</name>
        <dbReference type="ChEBI" id="CHEBI:30616"/>
    </ligand>
</feature>
<dbReference type="GO" id="GO:0005828">
    <property type="term" value="C:kinetochore microtubule"/>
    <property type="evidence" value="ECO:0007669"/>
    <property type="project" value="EnsemblFungi"/>
</dbReference>
<keyword evidence="20" id="KW-1185">Reference proteome</keyword>
<dbReference type="EMBL" id="LXTC01000001">
    <property type="protein sequence ID" value="OBA24551.1"/>
    <property type="molecule type" value="Genomic_DNA"/>
</dbReference>
<feature type="binding site" evidence="15">
    <location>
        <begin position="181"/>
        <end position="182"/>
    </location>
    <ligand>
        <name>ATP</name>
        <dbReference type="ChEBI" id="CHEBI:30616"/>
    </ligand>
</feature>
<keyword evidence="11" id="KW-0137">Centromere</keyword>
<dbReference type="Pfam" id="PF00069">
    <property type="entry name" value="Pkinase"/>
    <property type="match status" value="1"/>
</dbReference>
<dbReference type="InterPro" id="IPR011009">
    <property type="entry name" value="Kinase-like_dom_sf"/>
</dbReference>
<comment type="subcellular location">
    <subcellularLocation>
        <location evidence="1">Chromosome</location>
        <location evidence="1">Centromere</location>
        <location evidence="1">Kinetochore</location>
    </subcellularLocation>
</comment>
<protein>
    <recommendedName>
        <fullName evidence="3 17">Aurora kinase</fullName>
        <ecNumber evidence="2 17">2.7.11.1</ecNumber>
    </recommendedName>
</protein>
<evidence type="ECO:0000259" key="18">
    <source>
        <dbReference type="PROSITE" id="PS50011"/>
    </source>
</evidence>
<dbReference type="Gene3D" id="1.10.510.10">
    <property type="entry name" value="Transferase(Phosphotransferase) domain 1"/>
    <property type="match status" value="1"/>
</dbReference>
<keyword evidence="6 15" id="KW-0547">Nucleotide-binding</keyword>
<dbReference type="GO" id="GO:1901925">
    <property type="term" value="P:negative regulation of protein import into nucleus during spindle assembly checkpoint"/>
    <property type="evidence" value="ECO:0007669"/>
    <property type="project" value="EnsemblFungi"/>
</dbReference>
<dbReference type="PANTHER" id="PTHR24350">
    <property type="entry name" value="SERINE/THREONINE-PROTEIN KINASE IAL-RELATED"/>
    <property type="match status" value="1"/>
</dbReference>
<dbReference type="GO" id="GO:0045143">
    <property type="term" value="P:homologous chromosome segregation"/>
    <property type="evidence" value="ECO:0007669"/>
    <property type="project" value="EnsemblFungi"/>
</dbReference>
<evidence type="ECO:0000256" key="2">
    <source>
        <dbReference type="ARBA" id="ARBA00012513"/>
    </source>
</evidence>
<feature type="binding site" evidence="15">
    <location>
        <begin position="132"/>
        <end position="134"/>
    </location>
    <ligand>
        <name>ATP</name>
        <dbReference type="ChEBI" id="CHEBI:30616"/>
    </ligand>
</feature>
<evidence type="ECO:0000256" key="13">
    <source>
        <dbReference type="ARBA" id="ARBA00048679"/>
    </source>
</evidence>
<evidence type="ECO:0000256" key="17">
    <source>
        <dbReference type="RuleBase" id="RU367134"/>
    </source>
</evidence>